<comment type="caution">
    <text evidence="2">The sequence shown here is derived from an EMBL/GenBank/DDBJ whole genome shotgun (WGS) entry which is preliminary data.</text>
</comment>
<evidence type="ECO:0000313" key="2">
    <source>
        <dbReference type="EMBL" id="KAJ3204625.1"/>
    </source>
</evidence>
<feature type="non-terminal residue" evidence="2">
    <location>
        <position position="68"/>
    </location>
</feature>
<proteinExistence type="predicted"/>
<protein>
    <submittedName>
        <fullName evidence="2">Uncharacterized protein</fullName>
    </submittedName>
</protein>
<evidence type="ECO:0000256" key="1">
    <source>
        <dbReference type="SAM" id="MobiDB-lite"/>
    </source>
</evidence>
<keyword evidence="3" id="KW-1185">Reference proteome</keyword>
<feature type="region of interest" description="Disordered" evidence="1">
    <location>
        <begin position="20"/>
        <end position="68"/>
    </location>
</feature>
<organism evidence="2 3">
    <name type="scientific">Clydaea vesicula</name>
    <dbReference type="NCBI Taxonomy" id="447962"/>
    <lineage>
        <taxon>Eukaryota</taxon>
        <taxon>Fungi</taxon>
        <taxon>Fungi incertae sedis</taxon>
        <taxon>Chytridiomycota</taxon>
        <taxon>Chytridiomycota incertae sedis</taxon>
        <taxon>Chytridiomycetes</taxon>
        <taxon>Lobulomycetales</taxon>
        <taxon>Lobulomycetaceae</taxon>
        <taxon>Clydaea</taxon>
    </lineage>
</organism>
<dbReference type="Proteomes" id="UP001211065">
    <property type="component" value="Unassembled WGS sequence"/>
</dbReference>
<dbReference type="AlphaFoldDB" id="A0AAD5TWN8"/>
<reference evidence="2" key="1">
    <citation type="submission" date="2020-05" db="EMBL/GenBank/DDBJ databases">
        <title>Phylogenomic resolution of chytrid fungi.</title>
        <authorList>
            <person name="Stajich J.E."/>
            <person name="Amses K."/>
            <person name="Simmons R."/>
            <person name="Seto K."/>
            <person name="Myers J."/>
            <person name="Bonds A."/>
            <person name="Quandt C.A."/>
            <person name="Barry K."/>
            <person name="Liu P."/>
            <person name="Grigoriev I."/>
            <person name="Longcore J.E."/>
            <person name="James T.Y."/>
        </authorList>
    </citation>
    <scope>NUCLEOTIDE SEQUENCE</scope>
    <source>
        <strain evidence="2">JEL0476</strain>
    </source>
</reference>
<name>A0AAD5TWN8_9FUNG</name>
<feature type="compositionally biased region" description="Polar residues" evidence="1">
    <location>
        <begin position="21"/>
        <end position="45"/>
    </location>
</feature>
<evidence type="ECO:0000313" key="3">
    <source>
        <dbReference type="Proteomes" id="UP001211065"/>
    </source>
</evidence>
<dbReference type="EMBL" id="JADGJW010001281">
    <property type="protein sequence ID" value="KAJ3204625.1"/>
    <property type="molecule type" value="Genomic_DNA"/>
</dbReference>
<gene>
    <name evidence="2" type="ORF">HK099_001078</name>
</gene>
<sequence length="68" mass="7455">MSSPNDSALGSEIGSIERHNSLNSLNLPNFHSNKSINSNPNNDDMTPNMIPKSSELAPLIPRVRTMNH</sequence>
<accession>A0AAD5TWN8</accession>